<dbReference type="InterPro" id="IPR020945">
    <property type="entry name" value="DMSO/NO3_reduct_chaperone"/>
</dbReference>
<keyword evidence="3" id="KW-1185">Reference proteome</keyword>
<organism evidence="2 3">
    <name type="scientific">Halomonas llamarensis</name>
    <dbReference type="NCBI Taxonomy" id="2945104"/>
    <lineage>
        <taxon>Bacteria</taxon>
        <taxon>Pseudomonadati</taxon>
        <taxon>Pseudomonadota</taxon>
        <taxon>Gammaproteobacteria</taxon>
        <taxon>Oceanospirillales</taxon>
        <taxon>Halomonadaceae</taxon>
        <taxon>Halomonas</taxon>
    </lineage>
</organism>
<dbReference type="PANTHER" id="PTHR34227">
    <property type="entry name" value="CHAPERONE PROTEIN YCDY"/>
    <property type="match status" value="1"/>
</dbReference>
<dbReference type="RefSeq" id="WP_250080196.1">
    <property type="nucleotide sequence ID" value="NZ_JAMJPJ010000004.1"/>
</dbReference>
<sequence length="219" mass="24373">MSDETPLSHNTLYNTLPEERALRADIYALLAALLRQAPNAELLEWLAELEIERDGTRLAAAWQGLAEAAAATTPEALERAHFRHLVGVIQGEITPYASWYRQGELMEAALVELRQDLKALGIERSEHTRDPEDHLAALCEVMAMLVNTDQREADEHEQGRFFYHHLAPWAASCMGDLAQVDTAFYAALGELGSAFMESEQARLRVAASEAPVRIVEPQP</sequence>
<dbReference type="Proteomes" id="UP001165308">
    <property type="component" value="Unassembled WGS sequence"/>
</dbReference>
<proteinExistence type="predicted"/>
<comment type="caution">
    <text evidence="2">The sequence shown here is derived from an EMBL/GenBank/DDBJ whole genome shotgun (WGS) entry which is preliminary data.</text>
</comment>
<name>A0ABT0SN09_9GAMM</name>
<dbReference type="Gene3D" id="1.10.3480.10">
    <property type="entry name" value="TorD-like"/>
    <property type="match status" value="1"/>
</dbReference>
<dbReference type="Pfam" id="PF02613">
    <property type="entry name" value="Nitrate_red_del"/>
    <property type="match status" value="1"/>
</dbReference>
<keyword evidence="1" id="KW-0143">Chaperone</keyword>
<dbReference type="SUPFAM" id="SSF89155">
    <property type="entry name" value="TorD-like"/>
    <property type="match status" value="1"/>
</dbReference>
<evidence type="ECO:0000313" key="3">
    <source>
        <dbReference type="Proteomes" id="UP001165308"/>
    </source>
</evidence>
<dbReference type="InterPro" id="IPR050289">
    <property type="entry name" value="TorD/DmsD_chaperones"/>
</dbReference>
<dbReference type="PANTHER" id="PTHR34227:SF1">
    <property type="entry name" value="DIMETHYL SULFOXIDE REDUCTASE CHAPERONE-RELATED"/>
    <property type="match status" value="1"/>
</dbReference>
<gene>
    <name evidence="2" type="ORF">M8006_04120</name>
</gene>
<accession>A0ABT0SN09</accession>
<reference evidence="2" key="1">
    <citation type="submission" date="2022-05" db="EMBL/GenBank/DDBJ databases">
        <title>Halomonas geminus sp. nov. and Halomonas llamarensis sp. nov. isolated from high-altitude salars of the Atacama Desert.</title>
        <authorList>
            <person name="Hintersatz C."/>
            <person name="Rojas L.A."/>
            <person name="Wei T.-S."/>
            <person name="Kutschke S."/>
            <person name="Lehmann F."/>
            <person name="Jain R."/>
            <person name="Pollmann K."/>
        </authorList>
    </citation>
    <scope>NUCLEOTIDE SEQUENCE</scope>
    <source>
        <strain evidence="2">ATCHA</strain>
    </source>
</reference>
<dbReference type="InterPro" id="IPR036411">
    <property type="entry name" value="TorD-like_sf"/>
</dbReference>
<protein>
    <submittedName>
        <fullName evidence="2">Molecular chaperone TorD family protein</fullName>
    </submittedName>
</protein>
<evidence type="ECO:0000256" key="1">
    <source>
        <dbReference type="ARBA" id="ARBA00023186"/>
    </source>
</evidence>
<dbReference type="EMBL" id="JAMJPJ010000004">
    <property type="protein sequence ID" value="MCL7929174.1"/>
    <property type="molecule type" value="Genomic_DNA"/>
</dbReference>
<evidence type="ECO:0000313" key="2">
    <source>
        <dbReference type="EMBL" id="MCL7929174.1"/>
    </source>
</evidence>